<dbReference type="AlphaFoldDB" id="W6XT49"/>
<dbReference type="PANTHER" id="PTHR10622">
    <property type="entry name" value="HET DOMAIN-CONTAINING PROTEIN"/>
    <property type="match status" value="1"/>
</dbReference>
<name>W6XT49_COCC2</name>
<dbReference type="eggNOG" id="ENOG502SC4V">
    <property type="taxonomic scope" value="Eukaryota"/>
</dbReference>
<evidence type="ECO:0000259" key="1">
    <source>
        <dbReference type="Pfam" id="PF06985"/>
    </source>
</evidence>
<dbReference type="EMBL" id="KI964785">
    <property type="protein sequence ID" value="EUC28813.1"/>
    <property type="molecule type" value="Genomic_DNA"/>
</dbReference>
<dbReference type="PANTHER" id="PTHR10622:SF10">
    <property type="entry name" value="HET DOMAIN-CONTAINING PROTEIN"/>
    <property type="match status" value="1"/>
</dbReference>
<evidence type="ECO:0000313" key="2">
    <source>
        <dbReference type="EMBL" id="EUC28813.1"/>
    </source>
</evidence>
<reference evidence="2 3" key="1">
    <citation type="journal article" date="2013" name="PLoS Genet.">
        <title>Comparative genome structure, secondary metabolite, and effector coding capacity across Cochliobolus pathogens.</title>
        <authorList>
            <person name="Condon B.J."/>
            <person name="Leng Y."/>
            <person name="Wu D."/>
            <person name="Bushley K.E."/>
            <person name="Ohm R.A."/>
            <person name="Otillar R."/>
            <person name="Martin J."/>
            <person name="Schackwitz W."/>
            <person name="Grimwood J."/>
            <person name="MohdZainudin N."/>
            <person name="Xue C."/>
            <person name="Wang R."/>
            <person name="Manning V.A."/>
            <person name="Dhillon B."/>
            <person name="Tu Z.J."/>
            <person name="Steffenson B.J."/>
            <person name="Salamov A."/>
            <person name="Sun H."/>
            <person name="Lowry S."/>
            <person name="LaButti K."/>
            <person name="Han J."/>
            <person name="Copeland A."/>
            <person name="Lindquist E."/>
            <person name="Barry K."/>
            <person name="Schmutz J."/>
            <person name="Baker S.E."/>
            <person name="Ciuffetti L.M."/>
            <person name="Grigoriev I.V."/>
            <person name="Zhong S."/>
            <person name="Turgeon B.G."/>
        </authorList>
    </citation>
    <scope>NUCLEOTIDE SEQUENCE [LARGE SCALE GENOMIC DNA]</scope>
    <source>
        <strain evidence="2 3">26-R-13</strain>
    </source>
</reference>
<dbReference type="Proteomes" id="UP000053841">
    <property type="component" value="Unassembled WGS sequence"/>
</dbReference>
<dbReference type="STRING" id="930089.W6XT49"/>
<protein>
    <recommendedName>
        <fullName evidence="1">Heterokaryon incompatibility domain-containing protein</fullName>
    </recommendedName>
</protein>
<dbReference type="KEGG" id="bze:COCCADRAFT_43429"/>
<keyword evidence="3" id="KW-1185">Reference proteome</keyword>
<dbReference type="GeneID" id="19149735"/>
<dbReference type="Pfam" id="PF06985">
    <property type="entry name" value="HET"/>
    <property type="match status" value="1"/>
</dbReference>
<dbReference type="OrthoDB" id="20872at2759"/>
<feature type="non-terminal residue" evidence="2">
    <location>
        <position position="248"/>
    </location>
</feature>
<dbReference type="InterPro" id="IPR010730">
    <property type="entry name" value="HET"/>
</dbReference>
<dbReference type="HOGENOM" id="CLU_000288_138_0_1"/>
<accession>W6XT49</accession>
<feature type="domain" description="Heterokaryon incompatibility" evidence="1">
    <location>
        <begin position="21"/>
        <end position="117"/>
    </location>
</feature>
<organism evidence="2 3">
    <name type="scientific">Cochliobolus carbonum (strain 26-R-13)</name>
    <name type="common">Maize leaf spot fungus</name>
    <name type="synonym">Bipolaris zeicola</name>
    <dbReference type="NCBI Taxonomy" id="930089"/>
    <lineage>
        <taxon>Eukaryota</taxon>
        <taxon>Fungi</taxon>
        <taxon>Dikarya</taxon>
        <taxon>Ascomycota</taxon>
        <taxon>Pezizomycotina</taxon>
        <taxon>Dothideomycetes</taxon>
        <taxon>Pleosporomycetidae</taxon>
        <taxon>Pleosporales</taxon>
        <taxon>Pleosporineae</taxon>
        <taxon>Pleosporaceae</taxon>
        <taxon>Bipolaris</taxon>
    </lineage>
</organism>
<proteinExistence type="predicted"/>
<evidence type="ECO:0000313" key="3">
    <source>
        <dbReference type="Proteomes" id="UP000053841"/>
    </source>
</evidence>
<sequence length="248" mass="28346">MRLLNTKTLELTSFIGQIPDYVILSHRWEEGEIVFGDVSKVPLSNRTNPARTKRGFAKVVGTCTLANKDGFEWVWIDTCCIDKSSSAELQESVNSMFRWYQRAQICYAYLSDVADESSGWGEAFNRSLWFTRGWTLQELLAPYTVEFYSADWKPIGTKFCRSKQVASITGIEVTVLESDWVTTEDKLCAAQKLSWAAHRHVSKVEDKSYCLFGLFNVNLPLLYGEGEVKAFRRLQQSIFEESADHSLF</sequence>
<gene>
    <name evidence="2" type="ORF">COCCADRAFT_43429</name>
</gene>
<dbReference type="RefSeq" id="XP_007716880.1">
    <property type="nucleotide sequence ID" value="XM_007718690.1"/>
</dbReference>